<dbReference type="Pfam" id="PF01636">
    <property type="entry name" value="APH"/>
    <property type="match status" value="1"/>
</dbReference>
<reference evidence="2" key="1">
    <citation type="journal article" date="2021" name="Nat. Commun.">
        <title>Genetic determinants of endophytism in the Arabidopsis root mycobiome.</title>
        <authorList>
            <person name="Mesny F."/>
            <person name="Miyauchi S."/>
            <person name="Thiergart T."/>
            <person name="Pickel B."/>
            <person name="Atanasova L."/>
            <person name="Karlsson M."/>
            <person name="Huettel B."/>
            <person name="Barry K.W."/>
            <person name="Haridas S."/>
            <person name="Chen C."/>
            <person name="Bauer D."/>
            <person name="Andreopoulos W."/>
            <person name="Pangilinan J."/>
            <person name="LaButti K."/>
            <person name="Riley R."/>
            <person name="Lipzen A."/>
            <person name="Clum A."/>
            <person name="Drula E."/>
            <person name="Henrissat B."/>
            <person name="Kohler A."/>
            <person name="Grigoriev I.V."/>
            <person name="Martin F.M."/>
            <person name="Hacquard S."/>
        </authorList>
    </citation>
    <scope>NUCLEOTIDE SEQUENCE</scope>
    <source>
        <strain evidence="2">MPI-SDFR-AT-0073</strain>
    </source>
</reference>
<dbReference type="PANTHER" id="PTHR21310:SF15">
    <property type="entry name" value="AMINOGLYCOSIDE PHOSPHOTRANSFERASE DOMAIN-CONTAINING PROTEIN"/>
    <property type="match status" value="1"/>
</dbReference>
<dbReference type="InterPro" id="IPR002575">
    <property type="entry name" value="Aminoglycoside_PTrfase"/>
</dbReference>
<comment type="caution">
    <text evidence="2">The sequence shown here is derived from an EMBL/GenBank/DDBJ whole genome shotgun (WGS) entry which is preliminary data.</text>
</comment>
<dbReference type="SUPFAM" id="SSF56112">
    <property type="entry name" value="Protein kinase-like (PK-like)"/>
    <property type="match status" value="1"/>
</dbReference>
<dbReference type="EMBL" id="JAGPXC010000008">
    <property type="protein sequence ID" value="KAH6648039.1"/>
    <property type="molecule type" value="Genomic_DNA"/>
</dbReference>
<accession>A0A9P8UDQ5</accession>
<evidence type="ECO:0000313" key="2">
    <source>
        <dbReference type="EMBL" id="KAH6648039.1"/>
    </source>
</evidence>
<proteinExistence type="predicted"/>
<dbReference type="AlphaFoldDB" id="A0A9P8UDQ5"/>
<evidence type="ECO:0000259" key="1">
    <source>
        <dbReference type="Pfam" id="PF01636"/>
    </source>
</evidence>
<dbReference type="Proteomes" id="UP000758603">
    <property type="component" value="Unassembled WGS sequence"/>
</dbReference>
<name>A0A9P8UDQ5_9PEZI</name>
<dbReference type="RefSeq" id="XP_045954551.1">
    <property type="nucleotide sequence ID" value="XM_046103757.1"/>
</dbReference>
<dbReference type="OrthoDB" id="5327538at2759"/>
<gene>
    <name evidence="2" type="ORF">BKA67DRAFT_579264</name>
</gene>
<evidence type="ECO:0000313" key="3">
    <source>
        <dbReference type="Proteomes" id="UP000758603"/>
    </source>
</evidence>
<dbReference type="GeneID" id="70132648"/>
<organism evidence="2 3">
    <name type="scientific">Truncatella angustata</name>
    <dbReference type="NCBI Taxonomy" id="152316"/>
    <lineage>
        <taxon>Eukaryota</taxon>
        <taxon>Fungi</taxon>
        <taxon>Dikarya</taxon>
        <taxon>Ascomycota</taxon>
        <taxon>Pezizomycotina</taxon>
        <taxon>Sordariomycetes</taxon>
        <taxon>Xylariomycetidae</taxon>
        <taxon>Amphisphaeriales</taxon>
        <taxon>Sporocadaceae</taxon>
        <taxon>Truncatella</taxon>
    </lineage>
</organism>
<keyword evidence="3" id="KW-1185">Reference proteome</keyword>
<sequence length="444" mass="50079">MVAYQLCNNVRARLSPLFFFLNPFTSTFARLQIGLTRYRFCYRPFLHARYKWAMTLSKVLAVAISLRDDGATPAFCNGTDTSPISVGACQIYVVKFTDGTTWAVRIPRHTNSHLPPDSISTIVEAEMRTLAELSQAGFHWSPRLIGGDASFNNPIGHPYLVVNWVHGSVLKWTDTTPHQQREKILRQFVDIQLELLNRTKKSQDGFSALKYLQDIVDGRIQRVIDGQLPELDTRSCFVHRALLRHAVSNDLDASLSVIVHGNLAPHKIIIDEELNIKGIIDWELARRRPIQMGMGFPRLLSVEPANTDLNAPRVDNTVQVADALRPSSKLLADRQFVISHLLSLVHQEAFLGVTKEPSIVATMLRVLSEADVDWRDRIIDSCFSKGLCRWMAARSWLANETRDISRVPSDEDLDKETQEFLNATARSAGMTREALLETLLPKKG</sequence>
<protein>
    <recommendedName>
        <fullName evidence="1">Aminoglycoside phosphotransferase domain-containing protein</fullName>
    </recommendedName>
</protein>
<feature type="domain" description="Aminoglycoside phosphotransferase" evidence="1">
    <location>
        <begin position="90"/>
        <end position="287"/>
    </location>
</feature>
<dbReference type="InterPro" id="IPR011009">
    <property type="entry name" value="Kinase-like_dom_sf"/>
</dbReference>
<dbReference type="InterPro" id="IPR051678">
    <property type="entry name" value="AGP_Transferase"/>
</dbReference>
<dbReference type="PANTHER" id="PTHR21310">
    <property type="entry name" value="AMINOGLYCOSIDE PHOSPHOTRANSFERASE-RELATED-RELATED"/>
    <property type="match status" value="1"/>
</dbReference>